<sequence>MYKIAILGLSFFIQVLAALDTKVSCINCKSDSDCHYDMKCCKTNSPACTSSSRSRLPCLLLPPGILT</sequence>
<dbReference type="EMBL" id="DS547128">
    <property type="protein sequence ID" value="EDR02839.1"/>
    <property type="molecule type" value="Genomic_DNA"/>
</dbReference>
<gene>
    <name evidence="2" type="ORF">LACBIDRAFT_307961</name>
</gene>
<keyword evidence="1" id="KW-0732">Signal</keyword>
<evidence type="ECO:0000256" key="1">
    <source>
        <dbReference type="SAM" id="SignalP"/>
    </source>
</evidence>
<dbReference type="RefSeq" id="XP_001886549.1">
    <property type="nucleotide sequence ID" value="XM_001886514.1"/>
</dbReference>
<organism evidence="3">
    <name type="scientific">Laccaria bicolor (strain S238N-H82 / ATCC MYA-4686)</name>
    <name type="common">Bicoloured deceiver</name>
    <name type="synonym">Laccaria laccata var. bicolor</name>
    <dbReference type="NCBI Taxonomy" id="486041"/>
    <lineage>
        <taxon>Eukaryota</taxon>
        <taxon>Fungi</taxon>
        <taxon>Dikarya</taxon>
        <taxon>Basidiomycota</taxon>
        <taxon>Agaricomycotina</taxon>
        <taxon>Agaricomycetes</taxon>
        <taxon>Agaricomycetidae</taxon>
        <taxon>Agaricales</taxon>
        <taxon>Agaricineae</taxon>
        <taxon>Hydnangiaceae</taxon>
        <taxon>Laccaria</taxon>
    </lineage>
</organism>
<dbReference type="GeneID" id="6082198"/>
<feature type="signal peptide" evidence="1">
    <location>
        <begin position="1"/>
        <end position="17"/>
    </location>
</feature>
<reference evidence="2 3" key="1">
    <citation type="journal article" date="2008" name="Nature">
        <title>The genome of Laccaria bicolor provides insights into mycorrhizal symbiosis.</title>
        <authorList>
            <person name="Martin F."/>
            <person name="Aerts A."/>
            <person name="Ahren D."/>
            <person name="Brun A."/>
            <person name="Danchin E.G.J."/>
            <person name="Duchaussoy F."/>
            <person name="Gibon J."/>
            <person name="Kohler A."/>
            <person name="Lindquist E."/>
            <person name="Pereda V."/>
            <person name="Salamov A."/>
            <person name="Shapiro H.J."/>
            <person name="Wuyts J."/>
            <person name="Blaudez D."/>
            <person name="Buee M."/>
            <person name="Brokstein P."/>
            <person name="Canbaeck B."/>
            <person name="Cohen D."/>
            <person name="Courty P.E."/>
            <person name="Coutinho P.M."/>
            <person name="Delaruelle C."/>
            <person name="Detter J.C."/>
            <person name="Deveau A."/>
            <person name="DiFazio S."/>
            <person name="Duplessis S."/>
            <person name="Fraissinet-Tachet L."/>
            <person name="Lucic E."/>
            <person name="Frey-Klett P."/>
            <person name="Fourrey C."/>
            <person name="Feussner I."/>
            <person name="Gay G."/>
            <person name="Grimwood J."/>
            <person name="Hoegger P.J."/>
            <person name="Jain P."/>
            <person name="Kilaru S."/>
            <person name="Labbe J."/>
            <person name="Lin Y.C."/>
            <person name="Legue V."/>
            <person name="Le Tacon F."/>
            <person name="Marmeisse R."/>
            <person name="Melayah D."/>
            <person name="Montanini B."/>
            <person name="Muratet M."/>
            <person name="Nehls U."/>
            <person name="Niculita-Hirzel H."/>
            <person name="Oudot-Le Secq M.P."/>
            <person name="Peter M."/>
            <person name="Quesneville H."/>
            <person name="Rajashekar B."/>
            <person name="Reich M."/>
            <person name="Rouhier N."/>
            <person name="Schmutz J."/>
            <person name="Yin T."/>
            <person name="Chalot M."/>
            <person name="Henrissat B."/>
            <person name="Kuees U."/>
            <person name="Lucas S."/>
            <person name="Van de Peer Y."/>
            <person name="Podila G.K."/>
            <person name="Polle A."/>
            <person name="Pukkila P.J."/>
            <person name="Richardson P.M."/>
            <person name="Rouze P."/>
            <person name="Sanders I.R."/>
            <person name="Stajich J.E."/>
            <person name="Tunlid A."/>
            <person name="Tuskan G."/>
            <person name="Grigoriev I.V."/>
        </authorList>
    </citation>
    <scope>NUCLEOTIDE SEQUENCE [LARGE SCALE GENOMIC DNA]</scope>
    <source>
        <strain evidence="3">S238N-H82 / ATCC MYA-4686</strain>
    </source>
</reference>
<protein>
    <submittedName>
        <fullName evidence="2">Predicted protein</fullName>
    </submittedName>
</protein>
<accession>B0DRA9</accession>
<keyword evidence="3" id="KW-1185">Reference proteome</keyword>
<proteinExistence type="predicted"/>
<dbReference type="InParanoid" id="B0DRA9"/>
<name>B0DRA9_LACBS</name>
<dbReference type="OrthoDB" id="10362025at2759"/>
<evidence type="ECO:0000313" key="2">
    <source>
        <dbReference type="EMBL" id="EDR02839.1"/>
    </source>
</evidence>
<dbReference type="HOGENOM" id="CLU_2886168_0_0_1"/>
<dbReference type="AlphaFoldDB" id="B0DRA9"/>
<dbReference type="KEGG" id="lbc:LACBIDRAFT_307961"/>
<evidence type="ECO:0000313" key="3">
    <source>
        <dbReference type="Proteomes" id="UP000001194"/>
    </source>
</evidence>
<dbReference type="Proteomes" id="UP000001194">
    <property type="component" value="Unassembled WGS sequence"/>
</dbReference>
<feature type="chain" id="PRO_5002747328" evidence="1">
    <location>
        <begin position="18"/>
        <end position="67"/>
    </location>
</feature>